<keyword evidence="6 8" id="KW-1133">Transmembrane helix</keyword>
<keyword evidence="3 8" id="KW-0813">Transport</keyword>
<reference evidence="10 11" key="1">
    <citation type="journal article" date="2015" name="Stand. Genomic Sci.">
        <title>Genomic Encyclopedia of Bacterial and Archaeal Type Strains, Phase III: the genomes of soil and plant-associated and newly described type strains.</title>
        <authorList>
            <person name="Whitman W.B."/>
            <person name="Woyke T."/>
            <person name="Klenk H.P."/>
            <person name="Zhou Y."/>
            <person name="Lilburn T.G."/>
            <person name="Beck B.J."/>
            <person name="De Vos P."/>
            <person name="Vandamme P."/>
            <person name="Eisen J.A."/>
            <person name="Garrity G."/>
            <person name="Hugenholtz P."/>
            <person name="Kyrpides N.C."/>
        </authorList>
    </citation>
    <scope>NUCLEOTIDE SEQUENCE [LARGE SCALE GENOMIC DNA]</scope>
    <source>
        <strain evidence="10 11">RF6</strain>
    </source>
</reference>
<comment type="subcellular location">
    <subcellularLocation>
        <location evidence="1 8">Cell membrane</location>
        <topology evidence="1 8">Multi-pass membrane protein</topology>
    </subcellularLocation>
</comment>
<comment type="caution">
    <text evidence="10">The sequence shown here is derived from an EMBL/GenBank/DDBJ whole genome shotgun (WGS) entry which is preliminary data.</text>
</comment>
<dbReference type="Gene3D" id="1.10.3720.10">
    <property type="entry name" value="MetI-like"/>
    <property type="match status" value="1"/>
</dbReference>
<dbReference type="AlphaFoldDB" id="A0A4Q7TY05"/>
<feature type="transmembrane region" description="Helical" evidence="8">
    <location>
        <begin position="121"/>
        <end position="141"/>
    </location>
</feature>
<dbReference type="PANTHER" id="PTHR42929">
    <property type="entry name" value="INNER MEMBRANE ABC TRANSPORTER PERMEASE PROTEIN YDCU-RELATED-RELATED"/>
    <property type="match status" value="1"/>
</dbReference>
<comment type="similarity">
    <text evidence="2">Belongs to the binding-protein-dependent transport system permease family. CysTW subfamily.</text>
</comment>
<evidence type="ECO:0000256" key="1">
    <source>
        <dbReference type="ARBA" id="ARBA00004651"/>
    </source>
</evidence>
<evidence type="ECO:0000256" key="4">
    <source>
        <dbReference type="ARBA" id="ARBA00022475"/>
    </source>
</evidence>
<feature type="transmembrane region" description="Helical" evidence="8">
    <location>
        <begin position="153"/>
        <end position="174"/>
    </location>
</feature>
<keyword evidence="4" id="KW-1003">Cell membrane</keyword>
<name>A0A4Q7TY05_9MICO</name>
<dbReference type="Proteomes" id="UP000291832">
    <property type="component" value="Unassembled WGS sequence"/>
</dbReference>
<feature type="transmembrane region" description="Helical" evidence="8">
    <location>
        <begin position="22"/>
        <end position="45"/>
    </location>
</feature>
<dbReference type="CDD" id="cd06261">
    <property type="entry name" value="TM_PBP2"/>
    <property type="match status" value="1"/>
</dbReference>
<dbReference type="GO" id="GO:0005886">
    <property type="term" value="C:plasma membrane"/>
    <property type="evidence" value="ECO:0007669"/>
    <property type="project" value="UniProtKB-SubCell"/>
</dbReference>
<evidence type="ECO:0000313" key="10">
    <source>
        <dbReference type="EMBL" id="RZT65913.1"/>
    </source>
</evidence>
<dbReference type="OrthoDB" id="9808619at2"/>
<evidence type="ECO:0000256" key="3">
    <source>
        <dbReference type="ARBA" id="ARBA00022448"/>
    </source>
</evidence>
<protein>
    <submittedName>
        <fullName evidence="10">Spermidine/putrescine transport system permease protein</fullName>
    </submittedName>
</protein>
<sequence>MAFTAFSGGPTKVVEQAPRKRGWIALLLLAPGIAYMLLFFVAPFVQLAITSLQAPADSGGIGQYVAALQFSNYWAALQEYWPHLLRSFIYAIVATVIGLCISYPVAYLIGVKVRSRPMLQGILLILVVAPFFISFLLRTLAWKSILPSELVGTHFSVIFGLVYNFIPFMVLPMFSSLQALDMRLLEAGSDLYASPVTTFRRVTLPLSMPGIVSGTLLSFIPMSGDYVNASREFLGGTSTTMIGNVIESNFLQTQNYPMAATLSIILMVVILVIVATYVRKSGAEDLL</sequence>
<evidence type="ECO:0000256" key="8">
    <source>
        <dbReference type="RuleBase" id="RU363032"/>
    </source>
</evidence>
<keyword evidence="7 8" id="KW-0472">Membrane</keyword>
<dbReference type="PANTHER" id="PTHR42929:SF1">
    <property type="entry name" value="INNER MEMBRANE ABC TRANSPORTER PERMEASE PROTEIN YDCU-RELATED"/>
    <property type="match status" value="1"/>
</dbReference>
<dbReference type="RefSeq" id="WP_130453569.1">
    <property type="nucleotide sequence ID" value="NZ_QYAG01000001.1"/>
</dbReference>
<dbReference type="Pfam" id="PF00528">
    <property type="entry name" value="BPD_transp_1"/>
    <property type="match status" value="1"/>
</dbReference>
<organism evidence="10 11">
    <name type="scientific">Leucobacter luti</name>
    <dbReference type="NCBI Taxonomy" id="340320"/>
    <lineage>
        <taxon>Bacteria</taxon>
        <taxon>Bacillati</taxon>
        <taxon>Actinomycetota</taxon>
        <taxon>Actinomycetes</taxon>
        <taxon>Micrococcales</taxon>
        <taxon>Microbacteriaceae</taxon>
        <taxon>Leucobacter</taxon>
    </lineage>
</organism>
<keyword evidence="5 8" id="KW-0812">Transmembrane</keyword>
<feature type="transmembrane region" description="Helical" evidence="8">
    <location>
        <begin position="258"/>
        <end position="278"/>
    </location>
</feature>
<evidence type="ECO:0000256" key="6">
    <source>
        <dbReference type="ARBA" id="ARBA00022989"/>
    </source>
</evidence>
<dbReference type="InterPro" id="IPR000515">
    <property type="entry name" value="MetI-like"/>
</dbReference>
<keyword evidence="11" id="KW-1185">Reference proteome</keyword>
<dbReference type="GO" id="GO:0055085">
    <property type="term" value="P:transmembrane transport"/>
    <property type="evidence" value="ECO:0007669"/>
    <property type="project" value="InterPro"/>
</dbReference>
<evidence type="ECO:0000259" key="9">
    <source>
        <dbReference type="PROSITE" id="PS50928"/>
    </source>
</evidence>
<dbReference type="EMBL" id="SHKI01000004">
    <property type="protein sequence ID" value="RZT65913.1"/>
    <property type="molecule type" value="Genomic_DNA"/>
</dbReference>
<dbReference type="PROSITE" id="PS50928">
    <property type="entry name" value="ABC_TM1"/>
    <property type="match status" value="1"/>
</dbReference>
<proteinExistence type="inferred from homology"/>
<feature type="transmembrane region" description="Helical" evidence="8">
    <location>
        <begin position="88"/>
        <end position="109"/>
    </location>
</feature>
<dbReference type="SUPFAM" id="SSF161098">
    <property type="entry name" value="MetI-like"/>
    <property type="match status" value="1"/>
</dbReference>
<accession>A0A4Q7TY05</accession>
<evidence type="ECO:0000256" key="5">
    <source>
        <dbReference type="ARBA" id="ARBA00022692"/>
    </source>
</evidence>
<evidence type="ECO:0000256" key="2">
    <source>
        <dbReference type="ARBA" id="ARBA00007069"/>
    </source>
</evidence>
<evidence type="ECO:0000313" key="11">
    <source>
        <dbReference type="Proteomes" id="UP000291832"/>
    </source>
</evidence>
<gene>
    <name evidence="10" type="ORF">EV139_1336</name>
</gene>
<evidence type="ECO:0000256" key="7">
    <source>
        <dbReference type="ARBA" id="ARBA00023136"/>
    </source>
</evidence>
<feature type="transmembrane region" description="Helical" evidence="8">
    <location>
        <begin position="202"/>
        <end position="220"/>
    </location>
</feature>
<feature type="domain" description="ABC transmembrane type-1" evidence="9">
    <location>
        <begin position="84"/>
        <end position="277"/>
    </location>
</feature>
<dbReference type="InterPro" id="IPR035906">
    <property type="entry name" value="MetI-like_sf"/>
</dbReference>